<name>A0ABR5JA07_9ACTN</name>
<feature type="compositionally biased region" description="Low complexity" evidence="1">
    <location>
        <begin position="1"/>
        <end position="10"/>
    </location>
</feature>
<evidence type="ECO:0000313" key="2">
    <source>
        <dbReference type="EMBL" id="KOG90273.1"/>
    </source>
</evidence>
<comment type="caution">
    <text evidence="2">The sequence shown here is derived from an EMBL/GenBank/DDBJ whole genome shotgun (WGS) entry which is preliminary data.</text>
</comment>
<gene>
    <name evidence="2" type="ORF">ADK38_09660</name>
</gene>
<proteinExistence type="predicted"/>
<feature type="non-terminal residue" evidence="2">
    <location>
        <position position="1"/>
    </location>
</feature>
<dbReference type="Proteomes" id="UP000037020">
    <property type="component" value="Unassembled WGS sequence"/>
</dbReference>
<accession>A0ABR5JA07</accession>
<feature type="compositionally biased region" description="Acidic residues" evidence="1">
    <location>
        <begin position="21"/>
        <end position="35"/>
    </location>
</feature>
<keyword evidence="3" id="KW-1185">Reference proteome</keyword>
<evidence type="ECO:0000256" key="1">
    <source>
        <dbReference type="SAM" id="MobiDB-lite"/>
    </source>
</evidence>
<feature type="compositionally biased region" description="Basic and acidic residues" evidence="1">
    <location>
        <begin position="11"/>
        <end position="20"/>
    </location>
</feature>
<organism evidence="2 3">
    <name type="scientific">Streptomyces varsoviensis</name>
    <dbReference type="NCBI Taxonomy" id="67373"/>
    <lineage>
        <taxon>Bacteria</taxon>
        <taxon>Bacillati</taxon>
        <taxon>Actinomycetota</taxon>
        <taxon>Actinomycetes</taxon>
        <taxon>Kitasatosporales</taxon>
        <taxon>Streptomycetaceae</taxon>
        <taxon>Streptomyces</taxon>
    </lineage>
</organism>
<evidence type="ECO:0000313" key="3">
    <source>
        <dbReference type="Proteomes" id="UP000037020"/>
    </source>
</evidence>
<dbReference type="EMBL" id="LGUT01000806">
    <property type="protein sequence ID" value="KOG90273.1"/>
    <property type="molecule type" value="Genomic_DNA"/>
</dbReference>
<protein>
    <submittedName>
        <fullName evidence="2">Uncharacterized protein</fullName>
    </submittedName>
</protein>
<sequence length="70" mass="7377">AAALAAAAAHAVERAARGLVDDTEGDGDDEDEGPAGDDVAPPAEFPERWASFLPPEDVKSRLHHSKQDKE</sequence>
<reference evidence="2 3" key="1">
    <citation type="submission" date="2015-07" db="EMBL/GenBank/DDBJ databases">
        <authorList>
            <person name="Ju K.-S."/>
            <person name="Doroghazi J.R."/>
            <person name="Metcalf W.W."/>
        </authorList>
    </citation>
    <scope>NUCLEOTIDE SEQUENCE [LARGE SCALE GENOMIC DNA]</scope>
    <source>
        <strain evidence="2 3">NRRL B-3589</strain>
    </source>
</reference>
<feature type="compositionally biased region" description="Basic and acidic residues" evidence="1">
    <location>
        <begin position="56"/>
        <end position="70"/>
    </location>
</feature>
<feature type="region of interest" description="Disordered" evidence="1">
    <location>
        <begin position="1"/>
        <end position="70"/>
    </location>
</feature>